<keyword evidence="2" id="KW-1185">Reference proteome</keyword>
<sequence>MSKYNLEARYFVLENLRKLDDTLLDTLWQLFTQICQFWQTTHTPEAMKSDFLIFISNRIEIDVRYLAEYVNYGDVIRELTEELGEEAAFQRLFTDAAANITPAFTNLARAKQLVVNELIALNLALGGFKAFGDPTVAQGVPINYPGYIGGMNLKDNTPYRTIAD</sequence>
<dbReference type="Proteomes" id="UP000583266">
    <property type="component" value="Unassembled WGS sequence"/>
</dbReference>
<evidence type="ECO:0000313" key="2">
    <source>
        <dbReference type="Proteomes" id="UP000583266"/>
    </source>
</evidence>
<organism evidence="1 2">
    <name type="scientific">Chitinophaga fulva</name>
    <dbReference type="NCBI Taxonomy" id="2728842"/>
    <lineage>
        <taxon>Bacteria</taxon>
        <taxon>Pseudomonadati</taxon>
        <taxon>Bacteroidota</taxon>
        <taxon>Chitinophagia</taxon>
        <taxon>Chitinophagales</taxon>
        <taxon>Chitinophagaceae</taxon>
        <taxon>Chitinophaga</taxon>
    </lineage>
</organism>
<dbReference type="RefSeq" id="WP_169226747.1">
    <property type="nucleotide sequence ID" value="NZ_JABBGC010000002.1"/>
</dbReference>
<dbReference type="EMBL" id="JABBGC010000002">
    <property type="protein sequence ID" value="NML39686.1"/>
    <property type="molecule type" value="Genomic_DNA"/>
</dbReference>
<reference evidence="1 2" key="1">
    <citation type="submission" date="2020-04" db="EMBL/GenBank/DDBJ databases">
        <title>Chitinophaga sp. G-6-1-13 sp. nov., isolated from soil.</title>
        <authorList>
            <person name="Dahal R.H."/>
            <person name="Chaudhary D.K."/>
        </authorList>
    </citation>
    <scope>NUCLEOTIDE SEQUENCE [LARGE SCALE GENOMIC DNA]</scope>
    <source>
        <strain evidence="1 2">G-6-1-13</strain>
    </source>
</reference>
<proteinExistence type="predicted"/>
<name>A0A848GMN1_9BACT</name>
<comment type="caution">
    <text evidence="1">The sequence shown here is derived from an EMBL/GenBank/DDBJ whole genome shotgun (WGS) entry which is preliminary data.</text>
</comment>
<protein>
    <submittedName>
        <fullName evidence="1">Uncharacterized protein</fullName>
    </submittedName>
</protein>
<gene>
    <name evidence="1" type="ORF">HHL17_20975</name>
</gene>
<evidence type="ECO:0000313" key="1">
    <source>
        <dbReference type="EMBL" id="NML39686.1"/>
    </source>
</evidence>
<dbReference type="AlphaFoldDB" id="A0A848GMN1"/>
<accession>A0A848GMN1</accession>